<name>A0A9P4PAL1_9PLEO</name>
<dbReference type="PANTHER" id="PTHR10502:SF107">
    <property type="entry name" value="ANNEXIN ANXC4 (AFU_ORTHOLOGUE AFUA_3G07020)"/>
    <property type="match status" value="1"/>
</dbReference>
<accession>A0A9P4PAL1</accession>
<feature type="region of interest" description="Disordered" evidence="1">
    <location>
        <begin position="1"/>
        <end position="55"/>
    </location>
</feature>
<feature type="region of interest" description="Disordered" evidence="1">
    <location>
        <begin position="622"/>
        <end position="645"/>
    </location>
</feature>
<feature type="compositionally biased region" description="Low complexity" evidence="1">
    <location>
        <begin position="192"/>
        <end position="207"/>
    </location>
</feature>
<dbReference type="GO" id="GO:0012506">
    <property type="term" value="C:vesicle membrane"/>
    <property type="evidence" value="ECO:0007669"/>
    <property type="project" value="TreeGrafter"/>
</dbReference>
<dbReference type="PANTHER" id="PTHR10502">
    <property type="entry name" value="ANNEXIN"/>
    <property type="match status" value="1"/>
</dbReference>
<dbReference type="InterPro" id="IPR037104">
    <property type="entry name" value="Annexin_sf"/>
</dbReference>
<dbReference type="SUPFAM" id="SSF47874">
    <property type="entry name" value="Annexin"/>
    <property type="match status" value="1"/>
</dbReference>
<dbReference type="AlphaFoldDB" id="A0A9P4PAL1"/>
<evidence type="ECO:0000313" key="2">
    <source>
        <dbReference type="EMBL" id="KAF2440460.1"/>
    </source>
</evidence>
<dbReference type="GO" id="GO:0005886">
    <property type="term" value="C:plasma membrane"/>
    <property type="evidence" value="ECO:0007669"/>
    <property type="project" value="TreeGrafter"/>
</dbReference>
<dbReference type="GO" id="GO:0005509">
    <property type="term" value="F:calcium ion binding"/>
    <property type="evidence" value="ECO:0007669"/>
    <property type="project" value="InterPro"/>
</dbReference>
<proteinExistence type="predicted"/>
<comment type="caution">
    <text evidence="2">The sequence shown here is derived from an EMBL/GenBank/DDBJ whole genome shotgun (WGS) entry which is preliminary data.</text>
</comment>
<dbReference type="GO" id="GO:0005634">
    <property type="term" value="C:nucleus"/>
    <property type="evidence" value="ECO:0007669"/>
    <property type="project" value="TreeGrafter"/>
</dbReference>
<dbReference type="GO" id="GO:0005737">
    <property type="term" value="C:cytoplasm"/>
    <property type="evidence" value="ECO:0007669"/>
    <property type="project" value="TreeGrafter"/>
</dbReference>
<reference evidence="2" key="1">
    <citation type="journal article" date="2020" name="Stud. Mycol.">
        <title>101 Dothideomycetes genomes: a test case for predicting lifestyles and emergence of pathogens.</title>
        <authorList>
            <person name="Haridas S."/>
            <person name="Albert R."/>
            <person name="Binder M."/>
            <person name="Bloem J."/>
            <person name="Labutti K."/>
            <person name="Salamov A."/>
            <person name="Andreopoulos B."/>
            <person name="Baker S."/>
            <person name="Barry K."/>
            <person name="Bills G."/>
            <person name="Bluhm B."/>
            <person name="Cannon C."/>
            <person name="Castanera R."/>
            <person name="Culley D."/>
            <person name="Daum C."/>
            <person name="Ezra D."/>
            <person name="Gonzalez J."/>
            <person name="Henrissat B."/>
            <person name="Kuo A."/>
            <person name="Liang C."/>
            <person name="Lipzen A."/>
            <person name="Lutzoni F."/>
            <person name="Magnuson J."/>
            <person name="Mondo S."/>
            <person name="Nolan M."/>
            <person name="Ohm R."/>
            <person name="Pangilinan J."/>
            <person name="Park H.-J."/>
            <person name="Ramirez L."/>
            <person name="Alfaro M."/>
            <person name="Sun H."/>
            <person name="Tritt A."/>
            <person name="Yoshinaga Y."/>
            <person name="Zwiers L.-H."/>
            <person name="Turgeon B."/>
            <person name="Goodwin S."/>
            <person name="Spatafora J."/>
            <person name="Crous P."/>
            <person name="Grigoriev I."/>
        </authorList>
    </citation>
    <scope>NUCLEOTIDE SEQUENCE</scope>
    <source>
        <strain evidence="2">CBS 690.94</strain>
    </source>
</reference>
<dbReference type="GO" id="GO:0005544">
    <property type="term" value="F:calcium-dependent phospholipid binding"/>
    <property type="evidence" value="ECO:0007669"/>
    <property type="project" value="InterPro"/>
</dbReference>
<feature type="compositionally biased region" description="Polar residues" evidence="1">
    <location>
        <begin position="85"/>
        <end position="96"/>
    </location>
</feature>
<feature type="compositionally biased region" description="Low complexity" evidence="1">
    <location>
        <begin position="25"/>
        <end position="38"/>
    </location>
</feature>
<feature type="region of interest" description="Disordered" evidence="1">
    <location>
        <begin position="287"/>
        <end position="362"/>
    </location>
</feature>
<feature type="region of interest" description="Disordered" evidence="1">
    <location>
        <begin position="73"/>
        <end position="264"/>
    </location>
</feature>
<feature type="compositionally biased region" description="Basic and acidic residues" evidence="1">
    <location>
        <begin position="341"/>
        <end position="362"/>
    </location>
</feature>
<protein>
    <submittedName>
        <fullName evidence="2">Annexin</fullName>
    </submittedName>
</protein>
<dbReference type="Gene3D" id="1.10.220.10">
    <property type="entry name" value="Annexin"/>
    <property type="match status" value="4"/>
</dbReference>
<gene>
    <name evidence="2" type="ORF">P171DRAFT_435255</name>
</gene>
<dbReference type="OrthoDB" id="2134400at2759"/>
<dbReference type="GO" id="GO:0001786">
    <property type="term" value="F:phosphatidylserine binding"/>
    <property type="evidence" value="ECO:0007669"/>
    <property type="project" value="TreeGrafter"/>
</dbReference>
<feature type="compositionally biased region" description="Polar residues" evidence="1">
    <location>
        <begin position="170"/>
        <end position="184"/>
    </location>
</feature>
<feature type="compositionally biased region" description="Basic residues" evidence="1">
    <location>
        <begin position="305"/>
        <end position="314"/>
    </location>
</feature>
<organism evidence="2 3">
    <name type="scientific">Karstenula rhodostoma CBS 690.94</name>
    <dbReference type="NCBI Taxonomy" id="1392251"/>
    <lineage>
        <taxon>Eukaryota</taxon>
        <taxon>Fungi</taxon>
        <taxon>Dikarya</taxon>
        <taxon>Ascomycota</taxon>
        <taxon>Pezizomycotina</taxon>
        <taxon>Dothideomycetes</taxon>
        <taxon>Pleosporomycetidae</taxon>
        <taxon>Pleosporales</taxon>
        <taxon>Massarineae</taxon>
        <taxon>Didymosphaeriaceae</taxon>
        <taxon>Karstenula</taxon>
    </lineage>
</organism>
<feature type="compositionally biased region" description="Low complexity" evidence="1">
    <location>
        <begin position="97"/>
        <end position="108"/>
    </location>
</feature>
<dbReference type="EMBL" id="MU001507">
    <property type="protein sequence ID" value="KAF2440460.1"/>
    <property type="molecule type" value="Genomic_DNA"/>
</dbReference>
<evidence type="ECO:0000313" key="3">
    <source>
        <dbReference type="Proteomes" id="UP000799764"/>
    </source>
</evidence>
<keyword evidence="3" id="KW-1185">Reference proteome</keyword>
<feature type="compositionally biased region" description="Low complexity" evidence="1">
    <location>
        <begin position="129"/>
        <end position="148"/>
    </location>
</feature>
<evidence type="ECO:0000256" key="1">
    <source>
        <dbReference type="SAM" id="MobiDB-lite"/>
    </source>
</evidence>
<dbReference type="Proteomes" id="UP000799764">
    <property type="component" value="Unassembled WGS sequence"/>
</dbReference>
<sequence length="705" mass="77595">MAARPGSEPITMGGYADLPPEQRPGYAQQAQHAQYHGASPGGDPRSLGGPNVSYSQQGHVQYAAGQYNYAAAPASVSQAGPVRAPSQSSGFQYASAPQQVTFTTKPVVPTHPPPPVRHTSQAASPPYPGQYAMPQAPQAPHPSSAAQQTSYPTAPMPPPPMGRHSPQPGHQRSASHAGPTTSYGGHQVVEMVPGGVKPGGSKSSPSPGMRPHSLSVSGGAPGGLNQRMDRLSVSGNRPDIQSIVPGGFPGGGGGMPPPSPLLEAYHGTYQSISPMPQAMMMDDDLDHLQPLDSLSPRGSSASFHGGHRRAHSSSKRSPSPARKSKPKDKLALEAYKAYGHAGDDRDRSRGHSRDRRGEKEKRRVKIYDAEEDALALVDALGQRNIDADTIIDILPVLSHDQMLELRSEYKHHCKVQGRGINIAKHIKLKTTGNFGKIAYVTALGKYESEGYWANYWYQSGNARRELLIEALMGRQNYEIREIKDAFKDKRYGDSLIKCMDKELKADKFRKAVLMALEGERQEESDVWPAEYRNRDVDTLYRALKAREGGESAMLGVVVMRSDSHLREVLRTYERKYQGNFARDALRKSNNLVGEVIAHILNGVINRPSRDAMLLNHALTDLIEPPSRDGPRGSSSKLPTTSKHERQQRYELLISRLVRLHWDRMHLQRVKMEYDEKYGRVVEEDIEAATKGDFREFCIQLCQTRG</sequence>